<dbReference type="PANTHER" id="PTHR22916">
    <property type="entry name" value="GLYCOSYLTRANSFERASE"/>
    <property type="match status" value="1"/>
</dbReference>
<organism evidence="2 3">
    <name type="scientific">Gracilimonas halophila</name>
    <dbReference type="NCBI Taxonomy" id="1834464"/>
    <lineage>
        <taxon>Bacteria</taxon>
        <taxon>Pseudomonadati</taxon>
        <taxon>Balneolota</taxon>
        <taxon>Balneolia</taxon>
        <taxon>Balneolales</taxon>
        <taxon>Balneolaceae</taxon>
        <taxon>Gracilimonas</taxon>
    </lineage>
</organism>
<dbReference type="RefSeq" id="WP_390302376.1">
    <property type="nucleotide sequence ID" value="NZ_JBHULI010000025.1"/>
</dbReference>
<dbReference type="EMBL" id="JBHULI010000025">
    <property type="protein sequence ID" value="MFD2532954.1"/>
    <property type="molecule type" value="Genomic_DNA"/>
</dbReference>
<dbReference type="Gene3D" id="3.90.550.10">
    <property type="entry name" value="Spore Coat Polysaccharide Biosynthesis Protein SpsA, Chain A"/>
    <property type="match status" value="1"/>
</dbReference>
<evidence type="ECO:0000313" key="3">
    <source>
        <dbReference type="Proteomes" id="UP001597460"/>
    </source>
</evidence>
<protein>
    <submittedName>
        <fullName evidence="2">Glycosyltransferase family 2 protein</fullName>
    </submittedName>
</protein>
<evidence type="ECO:0000259" key="1">
    <source>
        <dbReference type="Pfam" id="PF00535"/>
    </source>
</evidence>
<dbReference type="PANTHER" id="PTHR22916:SF3">
    <property type="entry name" value="UDP-GLCNAC:BETAGAL BETA-1,3-N-ACETYLGLUCOSAMINYLTRANSFERASE-LIKE PROTEIN 1"/>
    <property type="match status" value="1"/>
</dbReference>
<dbReference type="SUPFAM" id="SSF53448">
    <property type="entry name" value="Nucleotide-diphospho-sugar transferases"/>
    <property type="match status" value="1"/>
</dbReference>
<feature type="domain" description="Glycosyltransferase 2-like" evidence="1">
    <location>
        <begin position="10"/>
        <end position="147"/>
    </location>
</feature>
<dbReference type="InterPro" id="IPR029044">
    <property type="entry name" value="Nucleotide-diphossugar_trans"/>
</dbReference>
<gene>
    <name evidence="2" type="ORF">ACFSVN_10890</name>
</gene>
<keyword evidence="3" id="KW-1185">Reference proteome</keyword>
<dbReference type="InterPro" id="IPR001173">
    <property type="entry name" value="Glyco_trans_2-like"/>
</dbReference>
<dbReference type="Pfam" id="PF00535">
    <property type="entry name" value="Glycos_transf_2"/>
    <property type="match status" value="1"/>
</dbReference>
<accession>A0ABW5JN27</accession>
<reference evidence="3" key="1">
    <citation type="journal article" date="2019" name="Int. J. Syst. Evol. Microbiol.">
        <title>The Global Catalogue of Microorganisms (GCM) 10K type strain sequencing project: providing services to taxonomists for standard genome sequencing and annotation.</title>
        <authorList>
            <consortium name="The Broad Institute Genomics Platform"/>
            <consortium name="The Broad Institute Genome Sequencing Center for Infectious Disease"/>
            <person name="Wu L."/>
            <person name="Ma J."/>
        </authorList>
    </citation>
    <scope>NUCLEOTIDE SEQUENCE [LARGE SCALE GENOMIC DNA]</scope>
    <source>
        <strain evidence="3">KCTC 52042</strain>
    </source>
</reference>
<comment type="caution">
    <text evidence="2">The sequence shown here is derived from an EMBL/GenBank/DDBJ whole genome shotgun (WGS) entry which is preliminary data.</text>
</comment>
<evidence type="ECO:0000313" key="2">
    <source>
        <dbReference type="EMBL" id="MFD2532954.1"/>
    </source>
</evidence>
<name>A0ABW5JN27_9BACT</name>
<proteinExistence type="predicted"/>
<sequence length="247" mass="28570">MVKKISPKVSIIITSYNYEDYIIECVESCLNQKGFNDFDVIVVDDGSSDATISLLKGISDSRLKVYQNQNRGIEFSSNYGIKVSNADYVVRVDADDKLSPDYLGEIVPLIENSGYAFVYSNYYIFNANSEVIDKSELPPFNKEEIFNRGDFLATGTLYRKKTLKNVEFYSESVKNCGLENYELILKIIDESNKGALNEDHLFYYRRHSLNLSEKKKKRIVSYGKSLMKNTYNREYKTNKFHPYKLEL</sequence>
<dbReference type="CDD" id="cd00761">
    <property type="entry name" value="Glyco_tranf_GTA_type"/>
    <property type="match status" value="1"/>
</dbReference>
<dbReference type="Proteomes" id="UP001597460">
    <property type="component" value="Unassembled WGS sequence"/>
</dbReference>